<dbReference type="EC" id="1.-.-.-" evidence="5"/>
<dbReference type="InterPro" id="IPR028261">
    <property type="entry name" value="DPD_II"/>
</dbReference>
<keyword evidence="2" id="KW-0408">Iron</keyword>
<dbReference type="Gene3D" id="3.30.70.20">
    <property type="match status" value="1"/>
</dbReference>
<evidence type="ECO:0000256" key="2">
    <source>
        <dbReference type="ARBA" id="ARBA00023004"/>
    </source>
</evidence>
<comment type="caution">
    <text evidence="5">The sequence shown here is derived from an EMBL/GenBank/DDBJ whole genome shotgun (WGS) entry which is preliminary data.</text>
</comment>
<name>A0A6V8LMM8_9BACT</name>
<dbReference type="PRINTS" id="PR00419">
    <property type="entry name" value="ADXRDTASE"/>
</dbReference>
<evidence type="ECO:0000313" key="5">
    <source>
        <dbReference type="EMBL" id="GFK92954.1"/>
    </source>
</evidence>
<proteinExistence type="predicted"/>
<evidence type="ECO:0000259" key="4">
    <source>
        <dbReference type="PROSITE" id="PS51379"/>
    </source>
</evidence>
<keyword evidence="3" id="KW-0411">Iron-sulfur</keyword>
<protein>
    <submittedName>
        <fullName evidence="5">NADPH-Fe(3+) oxidoreductase subunit beta</fullName>
        <ecNumber evidence="5">1.-.-.-</ecNumber>
    </submittedName>
</protein>
<dbReference type="GO" id="GO:0046872">
    <property type="term" value="F:metal ion binding"/>
    <property type="evidence" value="ECO:0007669"/>
    <property type="project" value="UniProtKB-KW"/>
</dbReference>
<dbReference type="InterPro" id="IPR009051">
    <property type="entry name" value="Helical_ferredxn"/>
</dbReference>
<gene>
    <name evidence="5" type="primary">sfrB_2</name>
    <name evidence="5" type="ORF">NNJEOMEG_00782</name>
</gene>
<dbReference type="PANTHER" id="PTHR42783">
    <property type="entry name" value="GLUTAMATE SYNTHASE [NADPH] SMALL CHAIN"/>
    <property type="match status" value="1"/>
</dbReference>
<dbReference type="Pfam" id="PF14691">
    <property type="entry name" value="Fer4_20"/>
    <property type="match status" value="1"/>
</dbReference>
<keyword evidence="5" id="KW-0560">Oxidoreductase</keyword>
<keyword evidence="6" id="KW-1185">Reference proteome</keyword>
<dbReference type="EMBL" id="BLTE01000002">
    <property type="protein sequence ID" value="GFK92954.1"/>
    <property type="molecule type" value="Genomic_DNA"/>
</dbReference>
<dbReference type="GO" id="GO:0016491">
    <property type="term" value="F:oxidoreductase activity"/>
    <property type="evidence" value="ECO:0007669"/>
    <property type="project" value="UniProtKB-KW"/>
</dbReference>
<dbReference type="InterPro" id="IPR017896">
    <property type="entry name" value="4Fe4S_Fe-S-bd"/>
</dbReference>
<dbReference type="InterPro" id="IPR017900">
    <property type="entry name" value="4Fe4S_Fe_S_CS"/>
</dbReference>
<dbReference type="SUPFAM" id="SSF54862">
    <property type="entry name" value="4Fe-4S ferredoxins"/>
    <property type="match status" value="1"/>
</dbReference>
<dbReference type="AlphaFoldDB" id="A0A6V8LMM8"/>
<dbReference type="RefSeq" id="WP_173081508.1">
    <property type="nucleotide sequence ID" value="NZ_BLTE01000002.1"/>
</dbReference>
<evidence type="ECO:0000256" key="3">
    <source>
        <dbReference type="ARBA" id="ARBA00023014"/>
    </source>
</evidence>
<reference evidence="5 6" key="1">
    <citation type="submission" date="2020-04" db="EMBL/GenBank/DDBJ databases">
        <authorList>
            <consortium name="Desulfovibrio sp. FSS-1 genome sequencing consortium"/>
            <person name="Shimoshige H."/>
            <person name="Kobayashi H."/>
            <person name="Maekawa T."/>
        </authorList>
    </citation>
    <scope>NUCLEOTIDE SEQUENCE [LARGE SCALE GENOMIC DNA]</scope>
    <source>
        <strain evidence="5 6">SIID29052-01</strain>
    </source>
</reference>
<dbReference type="GO" id="GO:0051536">
    <property type="term" value="F:iron-sulfur cluster binding"/>
    <property type="evidence" value="ECO:0007669"/>
    <property type="project" value="UniProtKB-KW"/>
</dbReference>
<dbReference type="Gene3D" id="1.10.1060.10">
    <property type="entry name" value="Alpha-helical ferredoxin"/>
    <property type="match status" value="1"/>
</dbReference>
<reference evidence="5 6" key="2">
    <citation type="submission" date="2020-05" db="EMBL/GenBank/DDBJ databases">
        <title>Draft genome sequence of Desulfovibrio sp. strainFSS-1.</title>
        <authorList>
            <person name="Shimoshige H."/>
            <person name="Kobayashi H."/>
            <person name="Maekawa T."/>
        </authorList>
    </citation>
    <scope>NUCLEOTIDE SEQUENCE [LARGE SCALE GENOMIC DNA]</scope>
    <source>
        <strain evidence="5 6">SIID29052-01</strain>
    </source>
</reference>
<keyword evidence="1" id="KW-0479">Metal-binding</keyword>
<dbReference type="Pfam" id="PF07992">
    <property type="entry name" value="Pyr_redox_2"/>
    <property type="match status" value="1"/>
</dbReference>
<dbReference type="PROSITE" id="PS00198">
    <property type="entry name" value="4FE4S_FER_1"/>
    <property type="match status" value="1"/>
</dbReference>
<dbReference type="Gene3D" id="3.50.50.60">
    <property type="entry name" value="FAD/NAD(P)-binding domain"/>
    <property type="match status" value="2"/>
</dbReference>
<feature type="domain" description="4Fe-4S ferredoxin-type" evidence="4">
    <location>
        <begin position="857"/>
        <end position="888"/>
    </location>
</feature>
<dbReference type="InterPro" id="IPR036188">
    <property type="entry name" value="FAD/NAD-bd_sf"/>
</dbReference>
<dbReference type="SUPFAM" id="SSF46548">
    <property type="entry name" value="alpha-helical ferredoxin"/>
    <property type="match status" value="2"/>
</dbReference>
<dbReference type="InterPro" id="IPR023753">
    <property type="entry name" value="FAD/NAD-binding_dom"/>
</dbReference>
<dbReference type="Pfam" id="PF12838">
    <property type="entry name" value="Fer4_7"/>
    <property type="match status" value="1"/>
</dbReference>
<dbReference type="PANTHER" id="PTHR42783:SF3">
    <property type="entry name" value="GLUTAMATE SYNTHASE [NADPH] SMALL CHAIN-RELATED"/>
    <property type="match status" value="1"/>
</dbReference>
<evidence type="ECO:0000313" key="6">
    <source>
        <dbReference type="Proteomes" id="UP000494245"/>
    </source>
</evidence>
<accession>A0A6V8LMM8</accession>
<feature type="domain" description="4Fe-4S ferredoxin-type" evidence="4">
    <location>
        <begin position="820"/>
        <end position="852"/>
    </location>
</feature>
<sequence length="961" mass="101441">MPSPDHPVAEDFASLARMAAHDPAMTLQSIKRSDQRDLALPCWPVWLAWSAQRGRQGILVADAREACPTGLLPELAAREHPQRLARGLALAALALGRQRLHLIVSPGREGLAGIVRQALDALAASLADPGAAPGIVLETHVEPPSPDVPPMALNPDAFSLSLAAWTRLPLALAGQAAGIPLEHGGRLVELPEGADLRQALGLEGLAVLDEGLSGFAAPDTPLILDPEDLAARGLAPAPHGARALAKGECPVDLTRQALYQHWRRSAVREGHPHRVLLARCARLAALLSLGRGGREELEELTQCAKLLDDAGLKAAHTLGSALAAFPEQWQAHAAGRCETGACQARRVAPCQERCPAGIDIPSFLSLTGRGEHAKAAAVMVQDNPLPYSCGLICPAPCEKVCLRGKVDKPIHIRAMKAVSARALFAQDKDYPVTTAPAPSGRRVAVVGGGPAGLACASFLARAGHAVTILEAMPKLGGMMRYGIPEYRLPKAILDREIATVTGLGVEVATGKALGRDFTLAELEAQGFHAVFLALGAWSSRALGLDGERLLTGVVSGTEFLVELGLGRKPAIGRKVVVVGGGNTAMDCARTAVRLGAEEVRVVYRRSRTEMPAAVEEVEEAEHEGVHFTFLAAPTRLVGEGGRLAGMEVVTMALGEPDASGRRRPEPKPGSERVIACDMIISAIGQFCDESFTRGSDGTLGDVCLTKWKTIQIDPVSLATDRPGVYAGGDAAQGPATVVEAIRDGKRAALAIDAHLEGRAFDPSLALPKPRLEREIVCSPRGCGWAEHDRPEIPMIPVSARQGNFELVELGLDQEMAVTESRRCLRCDVCIGCGLCQLVCSEAGGDALRFKEVGGRLVFEDFDRPTDKCVGCGACTRICPTGAMSLVLGKGETAIAFTGHSISEHATPSCPECGAPLPAGEYLEHLRQRLGGQADSARLTLELCPECAHKKRGASFVASLLR</sequence>
<organism evidence="5 6">
    <name type="scientific">Fundidesulfovibrio magnetotacticus</name>
    <dbReference type="NCBI Taxonomy" id="2730080"/>
    <lineage>
        <taxon>Bacteria</taxon>
        <taxon>Pseudomonadati</taxon>
        <taxon>Thermodesulfobacteriota</taxon>
        <taxon>Desulfovibrionia</taxon>
        <taxon>Desulfovibrionales</taxon>
        <taxon>Desulfovibrionaceae</taxon>
        <taxon>Fundidesulfovibrio</taxon>
    </lineage>
</organism>
<dbReference type="Proteomes" id="UP000494245">
    <property type="component" value="Unassembled WGS sequence"/>
</dbReference>
<dbReference type="SUPFAM" id="SSF51971">
    <property type="entry name" value="Nucleotide-binding domain"/>
    <property type="match status" value="1"/>
</dbReference>
<dbReference type="PROSITE" id="PS51379">
    <property type="entry name" value="4FE4S_FER_2"/>
    <property type="match status" value="2"/>
</dbReference>
<evidence type="ECO:0000256" key="1">
    <source>
        <dbReference type="ARBA" id="ARBA00022723"/>
    </source>
</evidence>